<dbReference type="EC" id="1.1.1.169" evidence="4"/>
<dbReference type="InterPro" id="IPR013332">
    <property type="entry name" value="KPR_N"/>
</dbReference>
<comment type="function">
    <text evidence="4">Catalyzes the NADPH-dependent reduction of ketopantoate into pantoic acid.</text>
</comment>
<dbReference type="Pfam" id="PF08546">
    <property type="entry name" value="ApbA_C"/>
    <property type="match status" value="1"/>
</dbReference>
<evidence type="ECO:0000256" key="4">
    <source>
        <dbReference type="RuleBase" id="RU362068"/>
    </source>
</evidence>
<evidence type="ECO:0000313" key="8">
    <source>
        <dbReference type="Proteomes" id="UP001431131"/>
    </source>
</evidence>
<gene>
    <name evidence="7" type="ORF">MJG50_20660</name>
</gene>
<dbReference type="GO" id="GO:0005737">
    <property type="term" value="C:cytoplasm"/>
    <property type="evidence" value="ECO:0007669"/>
    <property type="project" value="TreeGrafter"/>
</dbReference>
<keyword evidence="8" id="KW-1185">Reference proteome</keyword>
<dbReference type="AlphaFoldDB" id="A0AAW5E484"/>
<name>A0AAW5E484_9BACI</name>
<sequence>MRILVVGAGAVGGYFGGRLLEKGVDVTFLVREHRQKQLQQHGLRIESVHGNINATPKTIQTGDEASPFDVIILSTKQYHLEGALQSIEPYVQQDTMIWPLLNGFRHLEVLKQRFNEENIIGGLCFIETTLDHNGTIIQTSPRHAALFGELSGEKTERIEKLAEVLSGTKTNFILSEHIIRDTWHKYMFITGLSGITTLMRSPIGPIREEKNGQKLILNLFKEIGSVMRANGAQIDDDIEEKHLETVNQMTYEMKSSMQRDMEKGIQVEADQLQGYIYEIGQEHGIETPFLEVIYSNLKVYESQNKVKNL</sequence>
<dbReference type="Gene3D" id="3.40.50.720">
    <property type="entry name" value="NAD(P)-binding Rossmann-like Domain"/>
    <property type="match status" value="1"/>
</dbReference>
<keyword evidence="4" id="KW-0566">Pantothenate biosynthesis</keyword>
<evidence type="ECO:0000256" key="2">
    <source>
        <dbReference type="ARBA" id="ARBA00022857"/>
    </source>
</evidence>
<organism evidence="7 8">
    <name type="scientific">Fredinandcohnia quinoae</name>
    <dbReference type="NCBI Taxonomy" id="2918902"/>
    <lineage>
        <taxon>Bacteria</taxon>
        <taxon>Bacillati</taxon>
        <taxon>Bacillota</taxon>
        <taxon>Bacilli</taxon>
        <taxon>Bacillales</taxon>
        <taxon>Bacillaceae</taxon>
        <taxon>Fredinandcohnia</taxon>
    </lineage>
</organism>
<evidence type="ECO:0000259" key="5">
    <source>
        <dbReference type="Pfam" id="PF02558"/>
    </source>
</evidence>
<evidence type="ECO:0000256" key="3">
    <source>
        <dbReference type="ARBA" id="ARBA00023002"/>
    </source>
</evidence>
<dbReference type="SUPFAM" id="SSF48179">
    <property type="entry name" value="6-phosphogluconate dehydrogenase C-terminal domain-like"/>
    <property type="match status" value="1"/>
</dbReference>
<feature type="domain" description="Ketopantoate reductase N-terminal" evidence="5">
    <location>
        <begin position="3"/>
        <end position="150"/>
    </location>
</feature>
<proteinExistence type="inferred from homology"/>
<accession>A0AAW5E484</accession>
<dbReference type="NCBIfam" id="TIGR00745">
    <property type="entry name" value="apbA_panE"/>
    <property type="match status" value="1"/>
</dbReference>
<dbReference type="InterPro" id="IPR051402">
    <property type="entry name" value="KPR-Related"/>
</dbReference>
<dbReference type="Gene3D" id="1.10.1040.10">
    <property type="entry name" value="N-(1-d-carboxylethyl)-l-norvaline Dehydrogenase, domain 2"/>
    <property type="match status" value="1"/>
</dbReference>
<dbReference type="FunFam" id="3.40.50.720:FF:000307">
    <property type="entry name" value="2-dehydropantoate 2-reductase"/>
    <property type="match status" value="1"/>
</dbReference>
<dbReference type="SUPFAM" id="SSF51735">
    <property type="entry name" value="NAD(P)-binding Rossmann-fold domains"/>
    <property type="match status" value="1"/>
</dbReference>
<feature type="domain" description="Ketopantoate reductase C-terminal" evidence="6">
    <location>
        <begin position="178"/>
        <end position="301"/>
    </location>
</feature>
<dbReference type="PANTHER" id="PTHR21708:SF26">
    <property type="entry name" value="2-DEHYDROPANTOATE 2-REDUCTASE"/>
    <property type="match status" value="1"/>
</dbReference>
<dbReference type="InterPro" id="IPR013328">
    <property type="entry name" value="6PGD_dom2"/>
</dbReference>
<dbReference type="GO" id="GO:0008677">
    <property type="term" value="F:2-dehydropantoate 2-reductase activity"/>
    <property type="evidence" value="ECO:0007669"/>
    <property type="project" value="UniProtKB-EC"/>
</dbReference>
<evidence type="ECO:0000259" key="6">
    <source>
        <dbReference type="Pfam" id="PF08546"/>
    </source>
</evidence>
<dbReference type="GO" id="GO:0015940">
    <property type="term" value="P:pantothenate biosynthetic process"/>
    <property type="evidence" value="ECO:0007669"/>
    <property type="project" value="UniProtKB-KW"/>
</dbReference>
<dbReference type="FunFam" id="1.10.1040.10:FF:000017">
    <property type="entry name" value="2-dehydropantoate 2-reductase"/>
    <property type="match status" value="1"/>
</dbReference>
<keyword evidence="3 4" id="KW-0560">Oxidoreductase</keyword>
<dbReference type="RefSeq" id="WP_240257670.1">
    <property type="nucleotide sequence ID" value="NZ_JAKTTI010000053.1"/>
</dbReference>
<dbReference type="Pfam" id="PF02558">
    <property type="entry name" value="ApbA"/>
    <property type="match status" value="1"/>
</dbReference>
<comment type="similarity">
    <text evidence="1 4">Belongs to the ketopantoate reductase family.</text>
</comment>
<comment type="caution">
    <text evidence="7">The sequence shown here is derived from an EMBL/GenBank/DDBJ whole genome shotgun (WGS) entry which is preliminary data.</text>
</comment>
<dbReference type="Proteomes" id="UP001431131">
    <property type="component" value="Unassembled WGS sequence"/>
</dbReference>
<evidence type="ECO:0000256" key="1">
    <source>
        <dbReference type="ARBA" id="ARBA00007870"/>
    </source>
</evidence>
<keyword evidence="2 4" id="KW-0521">NADP</keyword>
<dbReference type="EMBL" id="JAKTTI010000053">
    <property type="protein sequence ID" value="MCH1627751.1"/>
    <property type="molecule type" value="Genomic_DNA"/>
</dbReference>
<evidence type="ECO:0000313" key="7">
    <source>
        <dbReference type="EMBL" id="MCH1627751.1"/>
    </source>
</evidence>
<comment type="pathway">
    <text evidence="4">Cofactor biosynthesis; (R)-pantothenate biosynthesis; (R)-pantoate from 3-methyl-2-oxobutanoate: step 2/2.</text>
</comment>
<reference evidence="7" key="1">
    <citation type="submission" date="2022-02" db="EMBL/GenBank/DDBJ databases">
        <title>Fredinandcohnia quinoae sp. nov. isolated from Chenopodium quinoa seeds.</title>
        <authorList>
            <person name="Saati-Santamaria Z."/>
            <person name="Flores-Felix J.D."/>
            <person name="Igual J.M."/>
            <person name="Velazquez E."/>
            <person name="Garcia-Fraile P."/>
            <person name="Martinez-Molina E."/>
        </authorList>
    </citation>
    <scope>NUCLEOTIDE SEQUENCE</scope>
    <source>
        <strain evidence="7">SECRCQ15</strain>
    </source>
</reference>
<dbReference type="InterPro" id="IPR013752">
    <property type="entry name" value="KPA_reductase"/>
</dbReference>
<comment type="catalytic activity">
    <reaction evidence="4">
        <text>(R)-pantoate + NADP(+) = 2-dehydropantoate + NADPH + H(+)</text>
        <dbReference type="Rhea" id="RHEA:16233"/>
        <dbReference type="ChEBI" id="CHEBI:11561"/>
        <dbReference type="ChEBI" id="CHEBI:15378"/>
        <dbReference type="ChEBI" id="CHEBI:15980"/>
        <dbReference type="ChEBI" id="CHEBI:57783"/>
        <dbReference type="ChEBI" id="CHEBI:58349"/>
        <dbReference type="EC" id="1.1.1.169"/>
    </reaction>
</comment>
<dbReference type="InterPro" id="IPR008927">
    <property type="entry name" value="6-PGluconate_DH-like_C_sf"/>
</dbReference>
<protein>
    <recommendedName>
        <fullName evidence="4">2-dehydropantoate 2-reductase</fullName>
        <ecNumber evidence="4">1.1.1.169</ecNumber>
    </recommendedName>
    <alternativeName>
        <fullName evidence="4">Ketopantoate reductase</fullName>
    </alternativeName>
</protein>
<dbReference type="InterPro" id="IPR036291">
    <property type="entry name" value="NAD(P)-bd_dom_sf"/>
</dbReference>
<dbReference type="PANTHER" id="PTHR21708">
    <property type="entry name" value="PROBABLE 2-DEHYDROPANTOATE 2-REDUCTASE"/>
    <property type="match status" value="1"/>
</dbReference>
<dbReference type="InterPro" id="IPR003710">
    <property type="entry name" value="ApbA"/>
</dbReference>